<dbReference type="InterPro" id="IPR050678">
    <property type="entry name" value="DNA_Partitioning_ATPase"/>
</dbReference>
<feature type="domain" description="AAA" evidence="1">
    <location>
        <begin position="3"/>
        <end position="198"/>
    </location>
</feature>
<dbReference type="OrthoDB" id="9804460at2"/>
<evidence type="ECO:0000313" key="2">
    <source>
        <dbReference type="EMBL" id="MXO87526.1"/>
    </source>
</evidence>
<protein>
    <submittedName>
        <fullName evidence="2">AAA family ATPase</fullName>
    </submittedName>
</protein>
<gene>
    <name evidence="2" type="ORF">GRI32_02110</name>
</gene>
<dbReference type="InterPro" id="IPR025669">
    <property type="entry name" value="AAA_dom"/>
</dbReference>
<reference evidence="2 3" key="1">
    <citation type="submission" date="2019-12" db="EMBL/GenBank/DDBJ databases">
        <title>Genomic-based taxomic classification of the family Erythrobacteraceae.</title>
        <authorList>
            <person name="Xu L."/>
        </authorList>
    </citation>
    <scope>NUCLEOTIDE SEQUENCE [LARGE SCALE GENOMIC DNA]</scope>
    <source>
        <strain evidence="2 3">JCM 16339</strain>
    </source>
</reference>
<dbReference type="Pfam" id="PF13614">
    <property type="entry name" value="AAA_31"/>
    <property type="match status" value="1"/>
</dbReference>
<dbReference type="PANTHER" id="PTHR13696:SF99">
    <property type="entry name" value="COBYRINIC ACID AC-DIAMIDE SYNTHASE"/>
    <property type="match status" value="1"/>
</dbReference>
<dbReference type="PANTHER" id="PTHR13696">
    <property type="entry name" value="P-LOOP CONTAINING NUCLEOSIDE TRIPHOSPHATE HYDROLASE"/>
    <property type="match status" value="1"/>
</dbReference>
<dbReference type="Proteomes" id="UP000435243">
    <property type="component" value="Unassembled WGS sequence"/>
</dbReference>
<proteinExistence type="predicted"/>
<accession>A0A844ZK58</accession>
<dbReference type="RefSeq" id="WP_160589455.1">
    <property type="nucleotide sequence ID" value="NZ_BAAAFP010000002.1"/>
</dbReference>
<comment type="caution">
    <text evidence="2">The sequence shown here is derived from an EMBL/GenBank/DDBJ whole genome shotgun (WGS) entry which is preliminary data.</text>
</comment>
<evidence type="ECO:0000313" key="3">
    <source>
        <dbReference type="Proteomes" id="UP000435243"/>
    </source>
</evidence>
<dbReference type="SUPFAM" id="SSF52540">
    <property type="entry name" value="P-loop containing nucleoside triphosphate hydrolases"/>
    <property type="match status" value="1"/>
</dbReference>
<organism evidence="2 3">
    <name type="scientific">Alteraurantiacibacter aestuarii</name>
    <dbReference type="NCBI Taxonomy" id="650004"/>
    <lineage>
        <taxon>Bacteria</taxon>
        <taxon>Pseudomonadati</taxon>
        <taxon>Pseudomonadota</taxon>
        <taxon>Alphaproteobacteria</taxon>
        <taxon>Sphingomonadales</taxon>
        <taxon>Erythrobacteraceae</taxon>
        <taxon>Alteraurantiacibacter</taxon>
    </lineage>
</organism>
<keyword evidence="3" id="KW-1185">Reference proteome</keyword>
<dbReference type="CDD" id="cd02042">
    <property type="entry name" value="ParAB_family"/>
    <property type="match status" value="1"/>
</dbReference>
<dbReference type="Gene3D" id="3.40.50.300">
    <property type="entry name" value="P-loop containing nucleotide triphosphate hydrolases"/>
    <property type="match status" value="1"/>
</dbReference>
<dbReference type="EMBL" id="WTYY01000001">
    <property type="protein sequence ID" value="MXO87526.1"/>
    <property type="molecule type" value="Genomic_DNA"/>
</dbReference>
<dbReference type="AlphaFoldDB" id="A0A844ZK58"/>
<name>A0A844ZK58_9SPHN</name>
<dbReference type="InterPro" id="IPR027417">
    <property type="entry name" value="P-loop_NTPase"/>
</dbReference>
<sequence length="296" mass="32677">MARRVAFISEKGGVGKTTCCYHIAAALARYHGKRVLVVDADYQRGGITGRFFPALIEQFDDGSMSGETLFHKYQQLYSASKLTPNVDLYEWKHGNLSVDLLPSDPRLSAVSVDKLPSSNNIRANNKALLAHLRVLDDVLKALDNEYDYILIDSHPEVSDILRSVIFAADYCVSPVKLDRQSSVGVATIQGEINNVNDDVEMIKGAVGSFDYSPTEFSGAIGMMCREWGEALKGSEQTEFNRLRQTGSMYTNYVTEGDGLRQAAAQRVPVYDIGISNAVKQSGQFKNLTVEFLVECP</sequence>
<evidence type="ECO:0000259" key="1">
    <source>
        <dbReference type="Pfam" id="PF13614"/>
    </source>
</evidence>